<dbReference type="PANTHER" id="PTHR11360">
    <property type="entry name" value="MONOCARBOXYLATE TRANSPORTER"/>
    <property type="match status" value="1"/>
</dbReference>
<name>A0AAN7STF1_9EURO</name>
<feature type="transmembrane region" description="Helical" evidence="3">
    <location>
        <begin position="333"/>
        <end position="358"/>
    </location>
</feature>
<comment type="similarity">
    <text evidence="2">Belongs to the major facilitator superfamily. Monocarboxylate porter (TC 2.A.1.13) family.</text>
</comment>
<feature type="transmembrane region" description="Helical" evidence="3">
    <location>
        <begin position="240"/>
        <end position="263"/>
    </location>
</feature>
<evidence type="ECO:0000313" key="5">
    <source>
        <dbReference type="Proteomes" id="UP001309876"/>
    </source>
</evidence>
<evidence type="ECO:0000313" key="4">
    <source>
        <dbReference type="EMBL" id="KAK5080991.1"/>
    </source>
</evidence>
<dbReference type="GO" id="GO:0016020">
    <property type="term" value="C:membrane"/>
    <property type="evidence" value="ECO:0007669"/>
    <property type="project" value="UniProtKB-SubCell"/>
</dbReference>
<dbReference type="GO" id="GO:0022857">
    <property type="term" value="F:transmembrane transporter activity"/>
    <property type="evidence" value="ECO:0007669"/>
    <property type="project" value="InterPro"/>
</dbReference>
<feature type="transmembrane region" description="Helical" evidence="3">
    <location>
        <begin position="403"/>
        <end position="422"/>
    </location>
</feature>
<keyword evidence="3" id="KW-1133">Transmembrane helix</keyword>
<dbReference type="AlphaFoldDB" id="A0AAN7STF1"/>
<evidence type="ECO:0000256" key="1">
    <source>
        <dbReference type="ARBA" id="ARBA00004141"/>
    </source>
</evidence>
<feature type="transmembrane region" description="Helical" evidence="3">
    <location>
        <begin position="303"/>
        <end position="326"/>
    </location>
</feature>
<gene>
    <name evidence="4" type="ORF">LTR05_008308</name>
</gene>
<feature type="transmembrane region" description="Helical" evidence="3">
    <location>
        <begin position="135"/>
        <end position="155"/>
    </location>
</feature>
<organism evidence="4 5">
    <name type="scientific">Lithohypha guttulata</name>
    <dbReference type="NCBI Taxonomy" id="1690604"/>
    <lineage>
        <taxon>Eukaryota</taxon>
        <taxon>Fungi</taxon>
        <taxon>Dikarya</taxon>
        <taxon>Ascomycota</taxon>
        <taxon>Pezizomycotina</taxon>
        <taxon>Eurotiomycetes</taxon>
        <taxon>Chaetothyriomycetidae</taxon>
        <taxon>Chaetothyriales</taxon>
        <taxon>Trichomeriaceae</taxon>
        <taxon>Lithohypha</taxon>
    </lineage>
</organism>
<dbReference type="PANTHER" id="PTHR11360:SF130">
    <property type="entry name" value="MAJOR FACILITATOR SUPERFAMILY (MFS) PROFILE DOMAIN-CONTAINING PROTEIN-RELATED"/>
    <property type="match status" value="1"/>
</dbReference>
<dbReference type="InterPro" id="IPR050327">
    <property type="entry name" value="Proton-linked_MCT"/>
</dbReference>
<protein>
    <submittedName>
        <fullName evidence="4">Uncharacterized protein</fullName>
    </submittedName>
</protein>
<feature type="transmembrane region" description="Helical" evidence="3">
    <location>
        <begin position="79"/>
        <end position="98"/>
    </location>
</feature>
<comment type="subcellular location">
    <subcellularLocation>
        <location evidence="1">Membrane</location>
        <topology evidence="1">Multi-pass membrane protein</topology>
    </subcellularLocation>
</comment>
<feature type="transmembrane region" description="Helical" evidence="3">
    <location>
        <begin position="199"/>
        <end position="219"/>
    </location>
</feature>
<keyword evidence="5" id="KW-1185">Reference proteome</keyword>
<sequence length="459" mass="50142">MASDSISWSKAAMAEEKTETRIETTISDLSKDDPPNGGWTAWSQVGAAHMITFFSWGIINSFGVFQSYYLQVLPQRSSSISWIGSIQVFLIFFIGVFSGSAFDSGWRLDVLLGTGCLLNLLGIFMMSISKTYIHYILSQGICCGIGYGLLFTPAISVVRTYFSSRRTLALGLVLSGTATGGIVIPALLRAAIPRVGFAWSVRCVGFMSLTLLPVSCYTLRRRLQPTNGGRVFSTTVLKDYDYVLYTVAMFFNLLGLFFAFFFIPQFAKSVLGFSSESSVDLLIIMNGMGMPGRLLPMWAADRFWGPLMISIPVNIVCSILGFVLLATRTTASAYVFAVLYGLFGAALIGLFPACLSSFSKDVGQTGARIGWGFSIASLAVLIGPPISGALIDEVERDYRQAQIFAACCLTIGSMTMLVMKLLQIRKTATTDTDPTRQRERSMPKLFLEVLSGRQRSGEV</sequence>
<dbReference type="InterPro" id="IPR036259">
    <property type="entry name" value="MFS_trans_sf"/>
</dbReference>
<evidence type="ECO:0000256" key="2">
    <source>
        <dbReference type="ARBA" id="ARBA00006727"/>
    </source>
</evidence>
<reference evidence="4 5" key="1">
    <citation type="submission" date="2023-08" db="EMBL/GenBank/DDBJ databases">
        <title>Black Yeasts Isolated from many extreme environments.</title>
        <authorList>
            <person name="Coleine C."/>
            <person name="Stajich J.E."/>
            <person name="Selbmann L."/>
        </authorList>
    </citation>
    <scope>NUCLEOTIDE SEQUENCE [LARGE SCALE GENOMIC DNA]</scope>
    <source>
        <strain evidence="4 5">CCFEE 5910</strain>
    </source>
</reference>
<dbReference type="EMBL" id="JAVRRJ010000011">
    <property type="protein sequence ID" value="KAK5080991.1"/>
    <property type="molecule type" value="Genomic_DNA"/>
</dbReference>
<keyword evidence="3" id="KW-0472">Membrane</keyword>
<dbReference type="SUPFAM" id="SSF103473">
    <property type="entry name" value="MFS general substrate transporter"/>
    <property type="match status" value="1"/>
</dbReference>
<dbReference type="InterPro" id="IPR011701">
    <property type="entry name" value="MFS"/>
</dbReference>
<evidence type="ECO:0000256" key="3">
    <source>
        <dbReference type="SAM" id="Phobius"/>
    </source>
</evidence>
<keyword evidence="3" id="KW-0812">Transmembrane</keyword>
<dbReference type="Gene3D" id="1.20.1250.20">
    <property type="entry name" value="MFS general substrate transporter like domains"/>
    <property type="match status" value="2"/>
</dbReference>
<proteinExistence type="inferred from homology"/>
<dbReference type="Proteomes" id="UP001309876">
    <property type="component" value="Unassembled WGS sequence"/>
</dbReference>
<feature type="transmembrane region" description="Helical" evidence="3">
    <location>
        <begin position="167"/>
        <end position="187"/>
    </location>
</feature>
<comment type="caution">
    <text evidence="4">The sequence shown here is derived from an EMBL/GenBank/DDBJ whole genome shotgun (WGS) entry which is preliminary data.</text>
</comment>
<feature type="transmembrane region" description="Helical" evidence="3">
    <location>
        <begin position="370"/>
        <end position="391"/>
    </location>
</feature>
<dbReference type="Pfam" id="PF07690">
    <property type="entry name" value="MFS_1"/>
    <property type="match status" value="1"/>
</dbReference>
<feature type="transmembrane region" description="Helical" evidence="3">
    <location>
        <begin position="110"/>
        <end position="129"/>
    </location>
</feature>
<accession>A0AAN7STF1</accession>